<dbReference type="RefSeq" id="WP_205172792.1">
    <property type="nucleotide sequence ID" value="NZ_JAFBDZ010000002.1"/>
</dbReference>
<protein>
    <recommendedName>
        <fullName evidence="3">SEC-C motif-containing protein</fullName>
    </recommendedName>
</protein>
<gene>
    <name evidence="1" type="ORF">JOC86_002456</name>
</gene>
<dbReference type="InterPro" id="IPR004027">
    <property type="entry name" value="SEC_C_motif"/>
</dbReference>
<dbReference type="Proteomes" id="UP001646157">
    <property type="component" value="Unassembled WGS sequence"/>
</dbReference>
<proteinExistence type="predicted"/>
<evidence type="ECO:0008006" key="3">
    <source>
        <dbReference type="Google" id="ProtNLM"/>
    </source>
</evidence>
<dbReference type="Gene3D" id="3.10.450.50">
    <property type="match status" value="1"/>
</dbReference>
<evidence type="ECO:0000313" key="2">
    <source>
        <dbReference type="Proteomes" id="UP001646157"/>
    </source>
</evidence>
<accession>A0ABS2NDH8</accession>
<name>A0ABS2NDH8_9BACI</name>
<comment type="caution">
    <text evidence="1">The sequence shown here is derived from an EMBL/GenBank/DDBJ whole genome shotgun (WGS) entry which is preliminary data.</text>
</comment>
<dbReference type="SUPFAM" id="SSF103642">
    <property type="entry name" value="Sec-C motif"/>
    <property type="match status" value="1"/>
</dbReference>
<organism evidence="1 2">
    <name type="scientific">Rossellomorea pakistanensis</name>
    <dbReference type="NCBI Taxonomy" id="992288"/>
    <lineage>
        <taxon>Bacteria</taxon>
        <taxon>Bacillati</taxon>
        <taxon>Bacillota</taxon>
        <taxon>Bacilli</taxon>
        <taxon>Bacillales</taxon>
        <taxon>Bacillaceae</taxon>
        <taxon>Rossellomorea</taxon>
    </lineage>
</organism>
<sequence length="349" mass="39977">MSAIGRNESCPCGSGKKYKKCCGKAGVVDINQLIHQELDVLQAQAYDYIALHNHPKMEEAYHQYLNDLKMLKKDQEVYEMAFVSWYGVTHPLESGQTLLEQFIDKQMSLVTRPQTKEALESWSQVRLTAGKVEQTSPTDLVVTEAISGDVIEIHEEFSGLEENSFFVGILLPYKEKYVPFAQYFIYPQIEAVAGQVLREEFEDDQESTTLHDHLMKNYLWLADLGFFLYGVEKSQGMEEEEVGAKPEEEEFTWSDPAYPEALESLKEFLVEHGEEELSVEGAFLSLENYFLRERPKIRNPKIYSAAAIEAVKGDIPFSKNYLQKDLAEAFEVSANSISRRSKEMKKILY</sequence>
<dbReference type="EMBL" id="JAFBDZ010000002">
    <property type="protein sequence ID" value="MBM7585914.1"/>
    <property type="molecule type" value="Genomic_DNA"/>
</dbReference>
<dbReference type="Pfam" id="PF02810">
    <property type="entry name" value="SEC-C"/>
    <property type="match status" value="1"/>
</dbReference>
<evidence type="ECO:0000313" key="1">
    <source>
        <dbReference type="EMBL" id="MBM7585914.1"/>
    </source>
</evidence>
<reference evidence="1 2" key="1">
    <citation type="submission" date="2021-01" db="EMBL/GenBank/DDBJ databases">
        <title>Genomic Encyclopedia of Type Strains, Phase IV (KMG-IV): sequencing the most valuable type-strain genomes for metagenomic binning, comparative biology and taxonomic classification.</title>
        <authorList>
            <person name="Goeker M."/>
        </authorList>
    </citation>
    <scope>NUCLEOTIDE SEQUENCE [LARGE SCALE GENOMIC DNA]</scope>
    <source>
        <strain evidence="1 2">DSM 24834</strain>
    </source>
</reference>
<keyword evidence="2" id="KW-1185">Reference proteome</keyword>